<keyword evidence="3" id="KW-0201">Cytochrome c-type biogenesis</keyword>
<evidence type="ECO:0000259" key="7">
    <source>
        <dbReference type="PROSITE" id="PS50893"/>
    </source>
</evidence>
<feature type="domain" description="ABC transporter" evidence="7">
    <location>
        <begin position="17"/>
        <end position="228"/>
    </location>
</feature>
<protein>
    <submittedName>
        <fullName evidence="8">Heme ABC exporter ATP-binding protein CcmA</fullName>
    </submittedName>
</protein>
<evidence type="ECO:0000256" key="1">
    <source>
        <dbReference type="ARBA" id="ARBA00022448"/>
    </source>
</evidence>
<dbReference type="Proteomes" id="UP001595799">
    <property type="component" value="Unassembled WGS sequence"/>
</dbReference>
<keyword evidence="2" id="KW-0547">Nucleotide-binding</keyword>
<dbReference type="InterPro" id="IPR005895">
    <property type="entry name" value="ABC_transptr_haem_export_CcmA"/>
</dbReference>
<keyword evidence="1" id="KW-0813">Transport</keyword>
<dbReference type="SUPFAM" id="SSF52540">
    <property type="entry name" value="P-loop containing nucleoside triphosphate hydrolases"/>
    <property type="match status" value="1"/>
</dbReference>
<sequence length="230" mass="24867">MNAAEHAPPSQETSRQTHRLEVTALDCLRGGWPVFGGLEFKVEGGELLLLTGPNGSGKSSLLRILAGFLPPAAGQILWDGVPLHGGEEEPPTLGYVGHRNALKGSLTLREDLAFWARFHGRPAHLAEEALAAFGLASLAERSGRILSSGQARRLALARLKLIDTPLWLLDEPLVGLDQSAITALRNEIEHYRGEGGIVLLATHQDIWPLDERRLDLRDHAVSPDALEAGT</sequence>
<reference evidence="9" key="1">
    <citation type="journal article" date="2019" name="Int. J. Syst. Evol. Microbiol.">
        <title>The Global Catalogue of Microorganisms (GCM) 10K type strain sequencing project: providing services to taxonomists for standard genome sequencing and annotation.</title>
        <authorList>
            <consortium name="The Broad Institute Genomics Platform"/>
            <consortium name="The Broad Institute Genome Sequencing Center for Infectious Disease"/>
            <person name="Wu L."/>
            <person name="Ma J."/>
        </authorList>
    </citation>
    <scope>NUCLEOTIDE SEQUENCE [LARGE SCALE GENOMIC DNA]</scope>
    <source>
        <strain evidence="9">CECT 8472</strain>
    </source>
</reference>
<dbReference type="InterPro" id="IPR027417">
    <property type="entry name" value="P-loop_NTPase"/>
</dbReference>
<name>A0ABV8UKQ4_9PROT</name>
<keyword evidence="4 8" id="KW-0067">ATP-binding</keyword>
<proteinExistence type="predicted"/>
<comment type="caution">
    <text evidence="8">The sequence shown here is derived from an EMBL/GenBank/DDBJ whole genome shotgun (WGS) entry which is preliminary data.</text>
</comment>
<evidence type="ECO:0000313" key="8">
    <source>
        <dbReference type="EMBL" id="MFC4351863.1"/>
    </source>
</evidence>
<keyword evidence="6" id="KW-0472">Membrane</keyword>
<dbReference type="Gene3D" id="3.40.50.300">
    <property type="entry name" value="P-loop containing nucleotide triphosphate hydrolases"/>
    <property type="match status" value="1"/>
</dbReference>
<dbReference type="InterPro" id="IPR003439">
    <property type="entry name" value="ABC_transporter-like_ATP-bd"/>
</dbReference>
<evidence type="ECO:0000313" key="9">
    <source>
        <dbReference type="Proteomes" id="UP001595799"/>
    </source>
</evidence>
<dbReference type="NCBIfam" id="TIGR01189">
    <property type="entry name" value="ccmA"/>
    <property type="match status" value="1"/>
</dbReference>
<evidence type="ECO:0000256" key="5">
    <source>
        <dbReference type="ARBA" id="ARBA00022967"/>
    </source>
</evidence>
<dbReference type="Pfam" id="PF00005">
    <property type="entry name" value="ABC_tran"/>
    <property type="match status" value="1"/>
</dbReference>
<organism evidence="8 9">
    <name type="scientific">Fodinicurvata halophila</name>
    <dbReference type="NCBI Taxonomy" id="1419723"/>
    <lineage>
        <taxon>Bacteria</taxon>
        <taxon>Pseudomonadati</taxon>
        <taxon>Pseudomonadota</taxon>
        <taxon>Alphaproteobacteria</taxon>
        <taxon>Rhodospirillales</taxon>
        <taxon>Rhodovibrionaceae</taxon>
        <taxon>Fodinicurvata</taxon>
    </lineage>
</organism>
<dbReference type="SMART" id="SM00382">
    <property type="entry name" value="AAA"/>
    <property type="match status" value="1"/>
</dbReference>
<dbReference type="PANTHER" id="PTHR43499:SF1">
    <property type="entry name" value="ABC TRANSPORTER I FAMILY MEMBER 1"/>
    <property type="match status" value="1"/>
</dbReference>
<accession>A0ABV8UKQ4</accession>
<keyword evidence="9" id="KW-1185">Reference proteome</keyword>
<gene>
    <name evidence="8" type="primary">ccmA</name>
    <name evidence="8" type="ORF">ACFOW6_09950</name>
</gene>
<evidence type="ECO:0000256" key="4">
    <source>
        <dbReference type="ARBA" id="ARBA00022840"/>
    </source>
</evidence>
<evidence type="ECO:0000256" key="3">
    <source>
        <dbReference type="ARBA" id="ARBA00022748"/>
    </source>
</evidence>
<dbReference type="InterPro" id="IPR003593">
    <property type="entry name" value="AAA+_ATPase"/>
</dbReference>
<dbReference type="RefSeq" id="WP_382422208.1">
    <property type="nucleotide sequence ID" value="NZ_JBHSCW010000004.1"/>
</dbReference>
<evidence type="ECO:0000256" key="2">
    <source>
        <dbReference type="ARBA" id="ARBA00022741"/>
    </source>
</evidence>
<dbReference type="PANTHER" id="PTHR43499">
    <property type="entry name" value="ABC TRANSPORTER I FAMILY MEMBER 1"/>
    <property type="match status" value="1"/>
</dbReference>
<dbReference type="PROSITE" id="PS50893">
    <property type="entry name" value="ABC_TRANSPORTER_2"/>
    <property type="match status" value="1"/>
</dbReference>
<dbReference type="EMBL" id="JBHSCW010000004">
    <property type="protein sequence ID" value="MFC4351863.1"/>
    <property type="molecule type" value="Genomic_DNA"/>
</dbReference>
<evidence type="ECO:0000256" key="6">
    <source>
        <dbReference type="ARBA" id="ARBA00023136"/>
    </source>
</evidence>
<keyword evidence="5" id="KW-1278">Translocase</keyword>
<dbReference type="GO" id="GO:0005524">
    <property type="term" value="F:ATP binding"/>
    <property type="evidence" value="ECO:0007669"/>
    <property type="project" value="UniProtKB-KW"/>
</dbReference>